<evidence type="ECO:0000256" key="2">
    <source>
        <dbReference type="ARBA" id="ARBA00022837"/>
    </source>
</evidence>
<feature type="domain" description="EF-hand" evidence="5">
    <location>
        <begin position="151"/>
        <end position="186"/>
    </location>
</feature>
<dbReference type="InterPro" id="IPR002048">
    <property type="entry name" value="EF_hand_dom"/>
</dbReference>
<protein>
    <submittedName>
        <fullName evidence="6">CETN1</fullName>
    </submittedName>
</protein>
<dbReference type="Proteomes" id="UP000683360">
    <property type="component" value="Unassembled WGS sequence"/>
</dbReference>
<keyword evidence="1" id="KW-0677">Repeat</keyword>
<dbReference type="InterPro" id="IPR011992">
    <property type="entry name" value="EF-hand-dom_pair"/>
</dbReference>
<organism evidence="6 7">
    <name type="scientific">Mytilus edulis</name>
    <name type="common">Blue mussel</name>
    <dbReference type="NCBI Taxonomy" id="6550"/>
    <lineage>
        <taxon>Eukaryota</taxon>
        <taxon>Metazoa</taxon>
        <taxon>Spiralia</taxon>
        <taxon>Lophotrochozoa</taxon>
        <taxon>Mollusca</taxon>
        <taxon>Bivalvia</taxon>
        <taxon>Autobranchia</taxon>
        <taxon>Pteriomorphia</taxon>
        <taxon>Mytilida</taxon>
        <taxon>Mytiloidea</taxon>
        <taxon>Mytilidae</taxon>
        <taxon>Mytilinae</taxon>
        <taxon>Mytilus</taxon>
    </lineage>
</organism>
<reference evidence="6" key="1">
    <citation type="submission" date="2021-03" db="EMBL/GenBank/DDBJ databases">
        <authorList>
            <person name="Bekaert M."/>
        </authorList>
    </citation>
    <scope>NUCLEOTIDE SEQUENCE</scope>
</reference>
<dbReference type="GO" id="GO:0016460">
    <property type="term" value="C:myosin II complex"/>
    <property type="evidence" value="ECO:0007669"/>
    <property type="project" value="TreeGrafter"/>
</dbReference>
<dbReference type="EMBL" id="CAJPWZ010000555">
    <property type="protein sequence ID" value="CAG2196330.1"/>
    <property type="molecule type" value="Genomic_DNA"/>
</dbReference>
<dbReference type="Pfam" id="PF13499">
    <property type="entry name" value="EF-hand_7"/>
    <property type="match status" value="2"/>
</dbReference>
<feature type="compositionally biased region" description="Basic residues" evidence="4">
    <location>
        <begin position="1"/>
        <end position="18"/>
    </location>
</feature>
<keyword evidence="7" id="KW-1185">Reference proteome</keyword>
<dbReference type="PANTHER" id="PTHR23048:SF59">
    <property type="entry name" value="EF-HAND SUPERFAMILY PROTEIN"/>
    <property type="match status" value="1"/>
</dbReference>
<evidence type="ECO:0000256" key="1">
    <source>
        <dbReference type="ARBA" id="ARBA00022737"/>
    </source>
</evidence>
<feature type="region of interest" description="Disordered" evidence="4">
    <location>
        <begin position="1"/>
        <end position="44"/>
    </location>
</feature>
<evidence type="ECO:0000256" key="3">
    <source>
        <dbReference type="ARBA" id="ARBA00023179"/>
    </source>
</evidence>
<feature type="domain" description="EF-hand" evidence="5">
    <location>
        <begin position="187"/>
        <end position="222"/>
    </location>
</feature>
<evidence type="ECO:0000313" key="6">
    <source>
        <dbReference type="EMBL" id="CAG2196330.1"/>
    </source>
</evidence>
<dbReference type="InterPro" id="IPR018247">
    <property type="entry name" value="EF_Hand_1_Ca_BS"/>
</dbReference>
<gene>
    <name evidence="6" type="ORF">MEDL_11226</name>
</gene>
<comment type="caution">
    <text evidence="6">The sequence shown here is derived from an EMBL/GenBank/DDBJ whole genome shotgun (WGS) entry which is preliminary data.</text>
</comment>
<feature type="domain" description="EF-hand" evidence="5">
    <location>
        <begin position="77"/>
        <end position="112"/>
    </location>
</feature>
<dbReference type="GO" id="GO:0005509">
    <property type="term" value="F:calcium ion binding"/>
    <property type="evidence" value="ECO:0007669"/>
    <property type="project" value="InterPro"/>
</dbReference>
<dbReference type="PROSITE" id="PS50222">
    <property type="entry name" value="EF_HAND_2"/>
    <property type="match status" value="3"/>
</dbReference>
<dbReference type="SMART" id="SM00054">
    <property type="entry name" value="EFh"/>
    <property type="match status" value="4"/>
</dbReference>
<evidence type="ECO:0000256" key="4">
    <source>
        <dbReference type="SAM" id="MobiDB-lite"/>
    </source>
</evidence>
<dbReference type="PANTHER" id="PTHR23048">
    <property type="entry name" value="MYOSIN LIGHT CHAIN 1, 3"/>
    <property type="match status" value="1"/>
</dbReference>
<sequence>MPKKKGKSKKGKGKKGKSKKETKTSEGPRDPMTPAHIPPPPLPREKLINLLKQHPVNEKEIHGYKVTDRILKNLTSSEIRDLIVVFELFDANSDGYINAKELRRAMRALGFKCSREDAKDMISDVSVKGKSQISFVEFLEVIIDRQDDARDIYDEILQGFKMFDQDNSGSITLDNLKQICTEAGMKFAQRDLEEMIEEADINGDGKVDQSEFIRIMLQTNLF</sequence>
<proteinExistence type="predicted"/>
<dbReference type="OrthoDB" id="343296at2759"/>
<dbReference type="FunFam" id="1.10.238.10:FF:000001">
    <property type="entry name" value="Calmodulin 1"/>
    <property type="match status" value="1"/>
</dbReference>
<feature type="compositionally biased region" description="Basic and acidic residues" evidence="4">
    <location>
        <begin position="19"/>
        <end position="29"/>
    </location>
</feature>
<dbReference type="Gene3D" id="1.10.238.10">
    <property type="entry name" value="EF-hand"/>
    <property type="match status" value="2"/>
</dbReference>
<name>A0A8S3QHX5_MYTED</name>
<keyword evidence="2" id="KW-0106">Calcium</keyword>
<evidence type="ECO:0000259" key="5">
    <source>
        <dbReference type="PROSITE" id="PS50222"/>
    </source>
</evidence>
<dbReference type="CDD" id="cd00051">
    <property type="entry name" value="EFh"/>
    <property type="match status" value="2"/>
</dbReference>
<dbReference type="PROSITE" id="PS00018">
    <property type="entry name" value="EF_HAND_1"/>
    <property type="match status" value="2"/>
</dbReference>
<dbReference type="InterPro" id="IPR050230">
    <property type="entry name" value="CALM/Myosin/TropC-like"/>
</dbReference>
<keyword evidence="3" id="KW-0514">Muscle protein</keyword>
<dbReference type="SUPFAM" id="SSF47473">
    <property type="entry name" value="EF-hand"/>
    <property type="match status" value="1"/>
</dbReference>
<dbReference type="AlphaFoldDB" id="A0A8S3QHX5"/>
<evidence type="ECO:0000313" key="7">
    <source>
        <dbReference type="Proteomes" id="UP000683360"/>
    </source>
</evidence>
<accession>A0A8S3QHX5</accession>